<organism evidence="1 2">
    <name type="scientific">Octopus vulgaris</name>
    <name type="common">Common octopus</name>
    <dbReference type="NCBI Taxonomy" id="6645"/>
    <lineage>
        <taxon>Eukaryota</taxon>
        <taxon>Metazoa</taxon>
        <taxon>Spiralia</taxon>
        <taxon>Lophotrochozoa</taxon>
        <taxon>Mollusca</taxon>
        <taxon>Cephalopoda</taxon>
        <taxon>Coleoidea</taxon>
        <taxon>Octopodiformes</taxon>
        <taxon>Octopoda</taxon>
        <taxon>Incirrata</taxon>
        <taxon>Octopodidae</taxon>
        <taxon>Octopus</taxon>
    </lineage>
</organism>
<dbReference type="Proteomes" id="UP001162480">
    <property type="component" value="Chromosome 21"/>
</dbReference>
<protein>
    <submittedName>
        <fullName evidence="1">Uncharacterized protein</fullName>
    </submittedName>
</protein>
<name>A0AA36FHS5_OCTVU</name>
<reference evidence="1" key="1">
    <citation type="submission" date="2023-08" db="EMBL/GenBank/DDBJ databases">
        <authorList>
            <person name="Alioto T."/>
            <person name="Alioto T."/>
            <person name="Gomez Garrido J."/>
        </authorList>
    </citation>
    <scope>NUCLEOTIDE SEQUENCE</scope>
</reference>
<dbReference type="EMBL" id="OX597834">
    <property type="protein sequence ID" value="CAI9738082.1"/>
    <property type="molecule type" value="Genomic_DNA"/>
</dbReference>
<proteinExistence type="predicted"/>
<gene>
    <name evidence="1" type="ORF">OCTVUL_1B017013</name>
</gene>
<sequence>MVSHLIFDRKGRTHDFVKPSRWAGVGAEQRKDPVTDNHWLGENVCNRVDSIKATQRPGGGGDKLGGRLKLPLNNRLRHSFQVDPWSKCSTARLNSEPYDCPR</sequence>
<keyword evidence="2" id="KW-1185">Reference proteome</keyword>
<evidence type="ECO:0000313" key="2">
    <source>
        <dbReference type="Proteomes" id="UP001162480"/>
    </source>
</evidence>
<accession>A0AA36FHS5</accession>
<dbReference type="AlphaFoldDB" id="A0AA36FHS5"/>
<evidence type="ECO:0000313" key="1">
    <source>
        <dbReference type="EMBL" id="CAI9738082.1"/>
    </source>
</evidence>